<protein>
    <submittedName>
        <fullName evidence="1">Uncharacterized protein</fullName>
    </submittedName>
</protein>
<reference evidence="1 2" key="1">
    <citation type="submission" date="2016-01" db="EMBL/GenBank/DDBJ databases">
        <title>High potential of lignocellulose degradation of a new Verrucomicrobia species.</title>
        <authorList>
            <person name="Wang Y."/>
            <person name="Shi Y."/>
            <person name="Qiu Z."/>
            <person name="Liu S."/>
            <person name="Yang H."/>
        </authorList>
    </citation>
    <scope>NUCLEOTIDE SEQUENCE [LARGE SCALE GENOMIC DNA]</scope>
    <source>
        <strain evidence="1 2">TSB47</strain>
    </source>
</reference>
<accession>A0A178IPF2</accession>
<evidence type="ECO:0000313" key="1">
    <source>
        <dbReference type="EMBL" id="OAM91784.1"/>
    </source>
</evidence>
<keyword evidence="2" id="KW-1185">Reference proteome</keyword>
<dbReference type="AlphaFoldDB" id="A0A178IPF2"/>
<name>A0A178IPF2_9BACT</name>
<dbReference type="RefSeq" id="WP_068768554.1">
    <property type="nucleotide sequence ID" value="NZ_CP109796.1"/>
</dbReference>
<dbReference type="EMBL" id="LRRQ01000015">
    <property type="protein sequence ID" value="OAM91784.1"/>
    <property type="molecule type" value="Genomic_DNA"/>
</dbReference>
<dbReference type="Proteomes" id="UP000078486">
    <property type="component" value="Unassembled WGS sequence"/>
</dbReference>
<proteinExistence type="predicted"/>
<comment type="caution">
    <text evidence="1">The sequence shown here is derived from an EMBL/GenBank/DDBJ whole genome shotgun (WGS) entry which is preliminary data.</text>
</comment>
<organism evidence="1 2">
    <name type="scientific">Termitidicoccus mucosus</name>
    <dbReference type="NCBI Taxonomy" id="1184151"/>
    <lineage>
        <taxon>Bacteria</taxon>
        <taxon>Pseudomonadati</taxon>
        <taxon>Verrucomicrobiota</taxon>
        <taxon>Opitutia</taxon>
        <taxon>Opitutales</taxon>
        <taxon>Opitutaceae</taxon>
        <taxon>Termitidicoccus</taxon>
    </lineage>
</organism>
<evidence type="ECO:0000313" key="2">
    <source>
        <dbReference type="Proteomes" id="UP000078486"/>
    </source>
</evidence>
<gene>
    <name evidence="1" type="ORF">AW736_01710</name>
</gene>
<sequence>MTLERLEKYAVEYDRSRIDATRRAQRALGLKPLKSLGSTWSFYVTMSMAAKKAFSDGLFA</sequence>